<protein>
    <submittedName>
        <fullName evidence="1">Uncharacterized protein</fullName>
    </submittedName>
</protein>
<name>A0A972FSL7_9GAMM</name>
<gene>
    <name evidence="1" type="ORF">HC757_09600</name>
</gene>
<comment type="caution">
    <text evidence="1">The sequence shown here is derived from an EMBL/GenBank/DDBJ whole genome shotgun (WGS) entry which is preliminary data.</text>
</comment>
<evidence type="ECO:0000313" key="2">
    <source>
        <dbReference type="Proteomes" id="UP000737113"/>
    </source>
</evidence>
<dbReference type="Proteomes" id="UP000737113">
    <property type="component" value="Unassembled WGS sequence"/>
</dbReference>
<reference evidence="1" key="1">
    <citation type="submission" date="2020-04" db="EMBL/GenBank/DDBJ databases">
        <title>Description of Shewanella salipaludis sp. nov., isolated from a salt marsh.</title>
        <authorList>
            <person name="Park S."/>
            <person name="Yoon J.-H."/>
        </authorList>
    </citation>
    <scope>NUCLEOTIDE SEQUENCE</scope>
    <source>
        <strain evidence="1">SHSM-M6</strain>
    </source>
</reference>
<dbReference type="RefSeq" id="WP_169564126.1">
    <property type="nucleotide sequence ID" value="NZ_JAAXYH010000005.1"/>
</dbReference>
<dbReference type="AlphaFoldDB" id="A0A972FSL7"/>
<organism evidence="1 2">
    <name type="scientific">Shewanella salipaludis</name>
    <dbReference type="NCBI Taxonomy" id="2723052"/>
    <lineage>
        <taxon>Bacteria</taxon>
        <taxon>Pseudomonadati</taxon>
        <taxon>Pseudomonadota</taxon>
        <taxon>Gammaproteobacteria</taxon>
        <taxon>Alteromonadales</taxon>
        <taxon>Shewanellaceae</taxon>
        <taxon>Shewanella</taxon>
    </lineage>
</organism>
<sequence>MNPKIVQAILAFFDDIGLPYKLGDIHEASFLPGIRIVEGGLLIDMAKLLYPGDLLHEAGHIAVSPETARGGLSGDMKDAGHKGGEEMAAIAWSWAAAMHLGLAPEVLFHPHGYRGASANLIATFADNRGFGYPLLYSWFMCELPGHPQGFPKMQRWFRDEAYRRAQLGKL</sequence>
<dbReference type="EMBL" id="JAAXYH010000005">
    <property type="protein sequence ID" value="NMH65425.1"/>
    <property type="molecule type" value="Genomic_DNA"/>
</dbReference>
<keyword evidence="2" id="KW-1185">Reference proteome</keyword>
<proteinExistence type="predicted"/>
<accession>A0A972FSL7</accession>
<evidence type="ECO:0000313" key="1">
    <source>
        <dbReference type="EMBL" id="NMH65425.1"/>
    </source>
</evidence>